<evidence type="ECO:0000313" key="3">
    <source>
        <dbReference type="EMBL" id="OOY36148.1"/>
    </source>
</evidence>
<evidence type="ECO:0000313" key="2">
    <source>
        <dbReference type="EMBL" id="KHF24096.1"/>
    </source>
</evidence>
<dbReference type="GeneID" id="86990588"/>
<reference evidence="3 5" key="2">
    <citation type="submission" date="2016-11" db="EMBL/GenBank/DDBJ databases">
        <title>Mixed transmission modes and dynamic genome evolution in an obligate animal-bacterial symbiosis.</title>
        <authorList>
            <person name="Russell S.L."/>
            <person name="Corbett-Detig R.B."/>
            <person name="Cavanaugh C.M."/>
        </authorList>
    </citation>
    <scope>NUCLEOTIDE SEQUENCE [LARGE SCALE GENOMIC DNA]</scope>
    <source>
        <strain evidence="3">MA-KB16</strain>
    </source>
</reference>
<organism evidence="2 4">
    <name type="scientific">Solemya velum gill symbiont</name>
    <dbReference type="NCBI Taxonomy" id="2340"/>
    <lineage>
        <taxon>Bacteria</taxon>
        <taxon>Pseudomonadati</taxon>
        <taxon>Pseudomonadota</taxon>
        <taxon>Gammaproteobacteria</taxon>
        <taxon>sulfur-oxidizing symbionts</taxon>
    </lineage>
</organism>
<gene>
    <name evidence="1" type="primary">smg</name>
    <name evidence="3" type="ORF">BOV88_00685</name>
    <name evidence="2" type="ORF">JV46_25860</name>
</gene>
<dbReference type="Proteomes" id="UP000030856">
    <property type="component" value="Unassembled WGS sequence"/>
</dbReference>
<evidence type="ECO:0000313" key="5">
    <source>
        <dbReference type="Proteomes" id="UP000190962"/>
    </source>
</evidence>
<protein>
    <recommendedName>
        <fullName evidence="1">Protein Smg homolog</fullName>
    </recommendedName>
</protein>
<comment type="caution">
    <text evidence="2">The sequence shown here is derived from an EMBL/GenBank/DDBJ whole genome shotgun (WGS) entry which is preliminary data.</text>
</comment>
<dbReference type="AlphaFoldDB" id="A0A0B0H9F8"/>
<dbReference type="EMBL" id="MPNX01000001">
    <property type="protein sequence ID" value="OOY36148.1"/>
    <property type="molecule type" value="Genomic_DNA"/>
</dbReference>
<sequence>MNENIIDVLIYIYETYMDGDQPVPPDQILMQEQLLDAGFQQIEINKAFDWLDELAWRQGSMSGNFDPRQVSMRVYTEQEMQRLDLETRSMLLFLEQNGVLDPISRELVIERATALESGELDADDVKWIALLVLMNQPGQEAAFNVMQDLIYDGIPDALH</sequence>
<dbReference type="RefSeq" id="WP_043118136.1">
    <property type="nucleotide sequence ID" value="NZ_JRAA01000003.1"/>
</dbReference>
<dbReference type="Pfam" id="PF04361">
    <property type="entry name" value="DUF494"/>
    <property type="match status" value="1"/>
</dbReference>
<accession>A0A0B0H9F8</accession>
<dbReference type="PANTHER" id="PTHR38692">
    <property type="entry name" value="PROTEIN SMG"/>
    <property type="match status" value="1"/>
</dbReference>
<comment type="similarity">
    <text evidence="1">Belongs to the Smg family.</text>
</comment>
<dbReference type="Proteomes" id="UP000190962">
    <property type="component" value="Unassembled WGS sequence"/>
</dbReference>
<dbReference type="OrthoDB" id="9788984at2"/>
<dbReference type="PANTHER" id="PTHR38692:SF1">
    <property type="entry name" value="PROTEIN SMG"/>
    <property type="match status" value="1"/>
</dbReference>
<evidence type="ECO:0000256" key="1">
    <source>
        <dbReference type="HAMAP-Rule" id="MF_00598"/>
    </source>
</evidence>
<dbReference type="STRING" id="2340.JV46_25860"/>
<name>A0A0B0H9F8_SOVGS</name>
<proteinExistence type="inferred from homology"/>
<dbReference type="PATRIC" id="fig|2340.3.peg.2174"/>
<evidence type="ECO:0000313" key="4">
    <source>
        <dbReference type="Proteomes" id="UP000030856"/>
    </source>
</evidence>
<dbReference type="InterPro" id="IPR007456">
    <property type="entry name" value="Smg"/>
</dbReference>
<dbReference type="EMBL" id="JRAA01000003">
    <property type="protein sequence ID" value="KHF24096.1"/>
    <property type="molecule type" value="Genomic_DNA"/>
</dbReference>
<keyword evidence="4" id="KW-1185">Reference proteome</keyword>
<reference evidence="2 4" key="1">
    <citation type="journal article" date="2014" name="BMC Genomics">
        <title>The genome of the intracellular bacterium of the coastal bivalve, Solemya velum: a blueprint for thriving in and out of symbiosis.</title>
        <authorList>
            <person name="Dmytrenko O."/>
            <person name="Russell S.L."/>
            <person name="Loo W.T."/>
            <person name="Fontanez K.M."/>
            <person name="Liao L."/>
            <person name="Roeselers G."/>
            <person name="Sharma R."/>
            <person name="Stewart F.J."/>
            <person name="Newton I.L."/>
            <person name="Woyke T."/>
            <person name="Wu D."/>
            <person name="Lang J.M."/>
            <person name="Eisen J.A."/>
            <person name="Cavanaugh C.M."/>
        </authorList>
    </citation>
    <scope>NUCLEOTIDE SEQUENCE [LARGE SCALE GENOMIC DNA]</scope>
    <source>
        <strain evidence="2 4">WH</strain>
    </source>
</reference>
<dbReference type="HAMAP" id="MF_00598">
    <property type="entry name" value="Smg"/>
    <property type="match status" value="1"/>
</dbReference>
<dbReference type="eggNOG" id="COG2922">
    <property type="taxonomic scope" value="Bacteria"/>
</dbReference>